<proteinExistence type="predicted"/>
<dbReference type="PANTHER" id="PTHR36985">
    <property type="entry name" value="TRANSLOCATION AND ASSEMBLY MODULE SUBUNIT TAMB"/>
    <property type="match status" value="1"/>
</dbReference>
<keyword evidence="4 5" id="KW-0472">Membrane</keyword>
<name>A0ABW2I6H6_9BURK</name>
<comment type="caution">
    <text evidence="7">The sequence shown here is derived from an EMBL/GenBank/DDBJ whole genome shotgun (WGS) entry which is preliminary data.</text>
</comment>
<evidence type="ECO:0000256" key="5">
    <source>
        <dbReference type="SAM" id="Phobius"/>
    </source>
</evidence>
<evidence type="ECO:0000259" key="6">
    <source>
        <dbReference type="Pfam" id="PF04357"/>
    </source>
</evidence>
<dbReference type="PANTHER" id="PTHR36985:SF1">
    <property type="entry name" value="TRANSLOCATION AND ASSEMBLY MODULE SUBUNIT TAMB"/>
    <property type="match status" value="1"/>
</dbReference>
<evidence type="ECO:0000256" key="3">
    <source>
        <dbReference type="ARBA" id="ARBA00022989"/>
    </source>
</evidence>
<dbReference type="Pfam" id="PF04357">
    <property type="entry name" value="TamB"/>
    <property type="match status" value="1"/>
</dbReference>
<organism evidence="7 8">
    <name type="scientific">Herminiimonas glaciei</name>
    <dbReference type="NCBI Taxonomy" id="523788"/>
    <lineage>
        <taxon>Bacteria</taxon>
        <taxon>Pseudomonadati</taxon>
        <taxon>Pseudomonadota</taxon>
        <taxon>Betaproteobacteria</taxon>
        <taxon>Burkholderiales</taxon>
        <taxon>Oxalobacteraceae</taxon>
        <taxon>Herminiimonas</taxon>
    </lineage>
</organism>
<comment type="subcellular location">
    <subcellularLocation>
        <location evidence="1">Membrane</location>
        <topology evidence="1">Single-pass membrane protein</topology>
    </subcellularLocation>
</comment>
<reference evidence="8" key="1">
    <citation type="journal article" date="2019" name="Int. J. Syst. Evol. Microbiol.">
        <title>The Global Catalogue of Microorganisms (GCM) 10K type strain sequencing project: providing services to taxonomists for standard genome sequencing and annotation.</title>
        <authorList>
            <consortium name="The Broad Institute Genomics Platform"/>
            <consortium name="The Broad Institute Genome Sequencing Center for Infectious Disease"/>
            <person name="Wu L."/>
            <person name="Ma J."/>
        </authorList>
    </citation>
    <scope>NUCLEOTIDE SEQUENCE [LARGE SCALE GENOMIC DNA]</scope>
    <source>
        <strain evidence="8">KACC 12508</strain>
    </source>
</reference>
<dbReference type="RefSeq" id="WP_382269774.1">
    <property type="nucleotide sequence ID" value="NZ_JBHTBU010000001.1"/>
</dbReference>
<evidence type="ECO:0000313" key="8">
    <source>
        <dbReference type="Proteomes" id="UP001596542"/>
    </source>
</evidence>
<dbReference type="Proteomes" id="UP001596542">
    <property type="component" value="Unassembled WGS sequence"/>
</dbReference>
<accession>A0ABW2I6H6</accession>
<sequence length="1315" mass="139450">MASDDQKTSAPPRKHRLRIWLFCLLALVAAVLVAGGWLLKSESGAQFALGLVDKLSGGVVQSREVSGRLSGPLQIRQLNIKLENQTITLDDVLIETRLSALLAGQVHIPLLQVGKLGIISKIDQSKEPSKLPDSIGLPVKLKVDQLQVNGGSVAWGPLDVVTLGAFAVKLDFDGKRYLLDLDQLAARSSSGNNSYSGKINGHASLSTTKPYPLQASLVSSTEAMLDEQHLGANARIDLDGSLAEIVSSIDAQVNKAIIKGKVVVKPFSDSMLGAADLSATALNLSELGKDLPQTNINLQLHATENGAGTLNVNNAAAGTYDAGRIPLTDLSLSFTQKDEAFLLNPLLIKLGSAQRPAGSISGTGKYADGALNITLKTDALDLKKLDQRMRATKLAIKLDVAHSEGKQVITLAATEALKKSKLSLNARGVVADEALTVDKLELRADASAIDASAHIAFSGKQAFSAKGVIRQFNPRVLGDFAQLPTLNLNGNFSVSGARQPRLESDLSFRIHDSQLAGNPLSGEGEVHLRAQTLDIPKLLLIAGKNRLTANGRLDENNSRLSFDVQAPALAQLGSEFAGELQVNGEVRGKLQQPRIIADWKGNQVRVPGQTRIGTVTGKADLSLNLNDNAFLLSNVTLNTNATAVQSSGQQFAKLDAQAQFAAQDNAPLAILVHAENLSGQLRADTFDLKVSGSTGQHTLTGSLNEREQKWKLSATGGLKNLARAARWEGSINALDTTGRFNAKLEAPAPLLISQKQVQLDQFKISANNASIQIEQFLRTERSISTRGNFKRVRPGEILHALNQAPIATGDLTLGGEWNLVMADKLDGNLSIRRESGDIAIHGSASTALGLNTFEVNATANKGQLTAQLLADGKRTGRIEGRLATTIGGNGRFSIAPNAPLSGNLKMNTPTLAWLGPLISPSLVMEGNVQADVVLDGSFAKPRLQGPVNADGLRLLFTDTGIDLRQGVLRSSFQTDQLMITQLSFKNDGDLLISGPISLLREQLALELKVKVTRYKLIDRSDRKLVISGDAVVGWQAGVAKANGQFEVNSGLVDIGVSGTPELSDDVIIVGQGEDTGKKTAIALDVSISLGDGIKLQGRGLDATLVGQVRLQANAGDTLRAQGTLRVSSGTFKAYQRELKIEQGSVLFSGPLNNPALDIRAMRRGQEVEAGVSIRGTALAPRITLVSEPTVSDAEKLSWLVLGRGLSGTGDADRDALQSAATSLLSGAAGAGLQSQIASAFGFDDVSIGKGGTDLQDRIITLGKRISSRLYLSFKQSLDTVGSVLLLRYTLTPRITLEGEAGTSSALSVFYNFAFD</sequence>
<keyword evidence="2 5" id="KW-0812">Transmembrane</keyword>
<feature type="transmembrane region" description="Helical" evidence="5">
    <location>
        <begin position="20"/>
        <end position="39"/>
    </location>
</feature>
<dbReference type="EMBL" id="JBHTBU010000001">
    <property type="protein sequence ID" value="MFC7286572.1"/>
    <property type="molecule type" value="Genomic_DNA"/>
</dbReference>
<dbReference type="InterPro" id="IPR007452">
    <property type="entry name" value="TamB_C"/>
</dbReference>
<evidence type="ECO:0000256" key="2">
    <source>
        <dbReference type="ARBA" id="ARBA00022692"/>
    </source>
</evidence>
<keyword evidence="3 5" id="KW-1133">Transmembrane helix</keyword>
<protein>
    <submittedName>
        <fullName evidence="7">Translocation/assembly module TamB domain-containing protein</fullName>
    </submittedName>
</protein>
<evidence type="ECO:0000256" key="1">
    <source>
        <dbReference type="ARBA" id="ARBA00004167"/>
    </source>
</evidence>
<keyword evidence="8" id="KW-1185">Reference proteome</keyword>
<gene>
    <name evidence="7" type="ORF">ACFQPC_00855</name>
</gene>
<evidence type="ECO:0000256" key="4">
    <source>
        <dbReference type="ARBA" id="ARBA00023136"/>
    </source>
</evidence>
<feature type="domain" description="Translocation and assembly module TamB C-terminal" evidence="6">
    <location>
        <begin position="984"/>
        <end position="1314"/>
    </location>
</feature>
<evidence type="ECO:0000313" key="7">
    <source>
        <dbReference type="EMBL" id="MFC7286572.1"/>
    </source>
</evidence>